<dbReference type="UCSC" id="F54F7.8">
    <property type="organism name" value="c. elegans"/>
</dbReference>
<dbReference type="AlphaFoldDB" id="Q7YX02"/>
<dbReference type="OrthoDB" id="10622108at2759"/>
<dbReference type="PaxDb" id="6239-F54F7.8"/>
<dbReference type="FunCoup" id="Q7YX02">
    <property type="interactions" value="832"/>
</dbReference>
<name>Q7YX02_CAEEL</name>
<feature type="compositionally biased region" description="Basic and acidic residues" evidence="1">
    <location>
        <begin position="187"/>
        <end position="197"/>
    </location>
</feature>
<proteinExistence type="predicted"/>
<dbReference type="Bgee" id="WBGene00010068">
    <property type="expression patterns" value="Expressed in larva and 1 other cell type or tissue"/>
</dbReference>
<keyword evidence="3" id="KW-1185">Reference proteome</keyword>
<dbReference type="RefSeq" id="NP_001024710.1">
    <property type="nucleotide sequence ID" value="NM_001029539.1"/>
</dbReference>
<evidence type="ECO:0000313" key="4">
    <source>
        <dbReference type="WormBase" id="F54F7.8"/>
    </source>
</evidence>
<dbReference type="GeneID" id="3565574"/>
<feature type="compositionally biased region" description="Polar residues" evidence="1">
    <location>
        <begin position="160"/>
        <end position="186"/>
    </location>
</feature>
<feature type="region of interest" description="Disordered" evidence="1">
    <location>
        <begin position="135"/>
        <end position="209"/>
    </location>
</feature>
<dbReference type="Proteomes" id="UP000001940">
    <property type="component" value="Chromosome X"/>
</dbReference>
<dbReference type="InParanoid" id="Q7YX02"/>
<dbReference type="WormBase" id="F54F7.8">
    <property type="protein sequence ID" value="CE34882"/>
    <property type="gene ID" value="WBGene00010068"/>
</dbReference>
<protein>
    <submittedName>
        <fullName evidence="2">Ovule protein</fullName>
    </submittedName>
</protein>
<evidence type="ECO:0000313" key="2">
    <source>
        <dbReference type="EMBL" id="CAE17847.1"/>
    </source>
</evidence>
<dbReference type="HOGENOM" id="CLU_1316470_0_0_1"/>
<evidence type="ECO:0000256" key="1">
    <source>
        <dbReference type="SAM" id="MobiDB-lite"/>
    </source>
</evidence>
<feature type="compositionally biased region" description="Basic and acidic residues" evidence="1">
    <location>
        <begin position="146"/>
        <end position="156"/>
    </location>
</feature>
<reference evidence="2 3" key="1">
    <citation type="journal article" date="1998" name="Science">
        <title>Genome sequence of the nematode C. elegans: a platform for investigating biology.</title>
        <authorList>
            <consortium name="The C. elegans sequencing consortium"/>
            <person name="Sulson J.E."/>
            <person name="Waterston R."/>
        </authorList>
    </citation>
    <scope>NUCLEOTIDE SEQUENCE [LARGE SCALE GENOMIC DNA]</scope>
    <source>
        <strain evidence="2 3">Bristol N2</strain>
    </source>
</reference>
<dbReference type="CTD" id="3565574"/>
<dbReference type="AGR" id="WB:WBGene00010068"/>
<dbReference type="KEGG" id="cel:CELE_F54F7.8"/>
<sequence>MSNNLDVRIAPNGHPYVCLSQVPPLQTLPHLPQISHPLTTPQVAISPLSQLAQLPQHINMPNAPFDQVLNSSVFSLPPPPVGVSVPNPFLEALTAHFMSLQPTFNAIFPFGANSLSVIGAHKTPVPLMSLRISTPPAQRAHPYQMTKDRSDQDLKRPRQRNNSVRSISQTESYNLQVVENRTTPFHHTTDQPGKRFESPGQRESYRAKR</sequence>
<gene>
    <name evidence="2" type="ORF">CELE_F54F7.8</name>
    <name evidence="2 4" type="ORF">F54F7.8</name>
</gene>
<organism evidence="2 3">
    <name type="scientific">Caenorhabditis elegans</name>
    <dbReference type="NCBI Taxonomy" id="6239"/>
    <lineage>
        <taxon>Eukaryota</taxon>
        <taxon>Metazoa</taxon>
        <taxon>Ecdysozoa</taxon>
        <taxon>Nematoda</taxon>
        <taxon>Chromadorea</taxon>
        <taxon>Rhabditida</taxon>
        <taxon>Rhabditina</taxon>
        <taxon>Rhabditomorpha</taxon>
        <taxon>Rhabditoidea</taxon>
        <taxon>Rhabditidae</taxon>
        <taxon>Peloderinae</taxon>
        <taxon>Caenorhabditis</taxon>
    </lineage>
</organism>
<dbReference type="eggNOG" id="ENOG502TJ2V">
    <property type="taxonomic scope" value="Eukaryota"/>
</dbReference>
<accession>Q7YX02</accession>
<evidence type="ECO:0000313" key="3">
    <source>
        <dbReference type="Proteomes" id="UP000001940"/>
    </source>
</evidence>
<dbReference type="EMBL" id="BX284606">
    <property type="protein sequence ID" value="CAE17847.1"/>
    <property type="molecule type" value="Genomic_DNA"/>
</dbReference>
<dbReference type="SMR" id="Q7YX02"/>
<dbReference type="OMA" id="NSHRANY"/>